<gene>
    <name evidence="1" type="ORF">GV832_04075</name>
</gene>
<sequence>MKLVARYDVEVPVDFVWAEITDFEAWERMAMRRGAEVTRTDRLAQKAAGMGWAVGFQFRGQQRKATLAVHSFQAPDRLEVSAQAALADITVSIALMDLTSARTRIEVKTEIKPRTIAARLYVQGMKLARKKVDRQYSNRISQLAVEIEDRFRRPASLRR</sequence>
<dbReference type="EMBL" id="JAABNR010000003">
    <property type="protein sequence ID" value="NBZ86747.1"/>
    <property type="molecule type" value="Genomic_DNA"/>
</dbReference>
<dbReference type="Proteomes" id="UP001193501">
    <property type="component" value="Unassembled WGS sequence"/>
</dbReference>
<proteinExistence type="predicted"/>
<evidence type="ECO:0000313" key="2">
    <source>
        <dbReference type="Proteomes" id="UP001193501"/>
    </source>
</evidence>
<name>A0AAE4Y7S0_9RHOB</name>
<evidence type="ECO:0000313" key="1">
    <source>
        <dbReference type="EMBL" id="NBZ86747.1"/>
    </source>
</evidence>
<protein>
    <submittedName>
        <fullName evidence="1">SRPBCC family protein</fullName>
    </submittedName>
</protein>
<accession>A0AAE4Y7S0</accession>
<dbReference type="InterPro" id="IPR023393">
    <property type="entry name" value="START-like_dom_sf"/>
</dbReference>
<reference evidence="1" key="1">
    <citation type="submission" date="2020-01" db="EMBL/GenBank/DDBJ databases">
        <authorList>
            <person name="Chen W.-M."/>
        </authorList>
    </citation>
    <scope>NUCLEOTIDE SEQUENCE</scope>
    <source>
        <strain evidence="1">CYK-10</strain>
    </source>
</reference>
<dbReference type="Gene3D" id="3.30.530.20">
    <property type="match status" value="1"/>
</dbReference>
<dbReference type="AlphaFoldDB" id="A0AAE4Y7S0"/>
<dbReference type="SUPFAM" id="SSF55961">
    <property type="entry name" value="Bet v1-like"/>
    <property type="match status" value="1"/>
</dbReference>
<keyword evidence="2" id="KW-1185">Reference proteome</keyword>
<dbReference type="RefSeq" id="WP_168773563.1">
    <property type="nucleotide sequence ID" value="NZ_JAABNR010000003.1"/>
</dbReference>
<comment type="caution">
    <text evidence="1">The sequence shown here is derived from an EMBL/GenBank/DDBJ whole genome shotgun (WGS) entry which is preliminary data.</text>
</comment>
<organism evidence="1 2">
    <name type="scientific">Stagnihabitans tardus</name>
    <dbReference type="NCBI Taxonomy" id="2699202"/>
    <lineage>
        <taxon>Bacteria</taxon>
        <taxon>Pseudomonadati</taxon>
        <taxon>Pseudomonadota</taxon>
        <taxon>Alphaproteobacteria</taxon>
        <taxon>Rhodobacterales</taxon>
        <taxon>Paracoccaceae</taxon>
        <taxon>Stagnihabitans</taxon>
    </lineage>
</organism>